<dbReference type="SUPFAM" id="SSF54001">
    <property type="entry name" value="Cysteine proteinases"/>
    <property type="match status" value="1"/>
</dbReference>
<comment type="caution">
    <text evidence="2">The sequence shown here is derived from an EMBL/GenBank/DDBJ whole genome shotgun (WGS) entry which is preliminary data.</text>
</comment>
<reference evidence="2 3" key="1">
    <citation type="submission" date="2020-08" db="EMBL/GenBank/DDBJ databases">
        <title>Description of novel Flavobacterium F-408 isolate.</title>
        <authorList>
            <person name="Saticioglu I.B."/>
            <person name="Duman M."/>
            <person name="Altun S."/>
        </authorList>
    </citation>
    <scope>NUCLEOTIDE SEQUENCE [LARGE SCALE GENOMIC DNA]</scope>
    <source>
        <strain evidence="2 3">F-408</strain>
    </source>
</reference>
<keyword evidence="3" id="KW-1185">Reference proteome</keyword>
<protein>
    <submittedName>
        <fullName evidence="2">Transglutaminase domain-containing protein</fullName>
    </submittedName>
</protein>
<evidence type="ECO:0000313" key="3">
    <source>
        <dbReference type="Proteomes" id="UP000605990"/>
    </source>
</evidence>
<dbReference type="Gene3D" id="2.60.40.3140">
    <property type="match status" value="1"/>
</dbReference>
<evidence type="ECO:0000313" key="2">
    <source>
        <dbReference type="EMBL" id="MBC5833457.1"/>
    </source>
</evidence>
<proteinExistence type="predicted"/>
<dbReference type="Gene3D" id="3.10.620.30">
    <property type="match status" value="1"/>
</dbReference>
<gene>
    <name evidence="2" type="ORF">H8R27_01025</name>
</gene>
<name>A0ABR7IV24_9FLAO</name>
<feature type="domain" description="Transglutaminase-like" evidence="1">
    <location>
        <begin position="278"/>
        <end position="353"/>
    </location>
</feature>
<dbReference type="RefSeq" id="WP_166124709.1">
    <property type="nucleotide sequence ID" value="NZ_JAANOQ010000001.1"/>
</dbReference>
<dbReference type="EMBL" id="JACRUN010000001">
    <property type="protein sequence ID" value="MBC5833457.1"/>
    <property type="molecule type" value="Genomic_DNA"/>
</dbReference>
<dbReference type="Gene3D" id="2.60.120.1130">
    <property type="match status" value="1"/>
</dbReference>
<dbReference type="Pfam" id="PF01841">
    <property type="entry name" value="Transglut_core"/>
    <property type="match status" value="1"/>
</dbReference>
<evidence type="ECO:0000259" key="1">
    <source>
        <dbReference type="Pfam" id="PF01841"/>
    </source>
</evidence>
<organism evidence="2 3">
    <name type="scientific">Flavobacterium bernardetii</name>
    <dbReference type="NCBI Taxonomy" id="2813823"/>
    <lineage>
        <taxon>Bacteria</taxon>
        <taxon>Pseudomonadati</taxon>
        <taxon>Bacteroidota</taxon>
        <taxon>Flavobacteriia</taxon>
        <taxon>Flavobacteriales</taxon>
        <taxon>Flavobacteriaceae</taxon>
        <taxon>Flavobacterium</taxon>
    </lineage>
</organism>
<dbReference type="InterPro" id="IPR038765">
    <property type="entry name" value="Papain-like_cys_pep_sf"/>
</dbReference>
<dbReference type="Proteomes" id="UP000605990">
    <property type="component" value="Unassembled WGS sequence"/>
</dbReference>
<sequence length="634" mass="74696">MKKLSLTFLLFGCITYAQKQYEPTTEETKKAVALREQYKKSDIAILESSEKIKFNVSKDEKNVEVTSQINEKLMNINHRADIHKYEFYDSQSEINAFKFKYKTNKEVFFPIHDEFYKSDDLFYNDARVKYAVVDFPLQGYSYNFEQEKKTKDIKYFTSIYFVDEYPVLNKEIVIEVPKWLELEIKEMNFAGHTISKTSSTLGEITTHKYKIQNLDPNSTEDFTSGPSYLYPHILFVAKSFTHKTKKNTLFSTTLDLYQWYKSLVNDMKDDSKVFESKVKELIANTKTDEEKIKKIYYWVQDNIRYIAFENGIAGFKPDDSQNVFNKRYGDCKGMANLTKQMLKIAGYDARLCWIGTKHIAYNYSIPSLCVDNHMICSLQLNGKRYFLDGTEKYNPFGEYAERIQGKEVLIEDGEKYILEKIPLQKSIDNKEKTIINYSVNNDNLVGHITKEFIGESKSSFLYSYNVIKNDKKEDALKFYLNNNDKNFIISDIVTSDLNNRDQKLNLQYKANILNKVSTFDNEMYVDLDYEKEYSSLDFKERKKDFEFDFKKYNDVEIIFQIPENYKVSKLPQNINITTDDYSISLTYEVVGNTIKYKKIFNFKNGIIKSAKFNDWKNHFESINKNYSEQIVLTK</sequence>
<dbReference type="InterPro" id="IPR002931">
    <property type="entry name" value="Transglutaminase-like"/>
</dbReference>
<accession>A0ABR7IV24</accession>